<evidence type="ECO:0000256" key="6">
    <source>
        <dbReference type="ARBA" id="ARBA00023320"/>
    </source>
</evidence>
<dbReference type="WBParaSite" id="ACRNAN_scaffold304.g19871.t1">
    <property type="protein sequence ID" value="ACRNAN_scaffold304.g19871.t1"/>
    <property type="gene ID" value="ACRNAN_scaffold304.g19871"/>
</dbReference>
<keyword evidence="6" id="KW-0527">Neuropeptide</keyword>
<proteinExistence type="inferred from homology"/>
<evidence type="ECO:0000256" key="5">
    <source>
        <dbReference type="ARBA" id="ARBA00022815"/>
    </source>
</evidence>
<organism evidence="8 9">
    <name type="scientific">Acrobeloides nanus</name>
    <dbReference type="NCBI Taxonomy" id="290746"/>
    <lineage>
        <taxon>Eukaryota</taxon>
        <taxon>Metazoa</taxon>
        <taxon>Ecdysozoa</taxon>
        <taxon>Nematoda</taxon>
        <taxon>Chromadorea</taxon>
        <taxon>Rhabditida</taxon>
        <taxon>Tylenchina</taxon>
        <taxon>Cephalobomorpha</taxon>
        <taxon>Cephaloboidea</taxon>
        <taxon>Cephalobidae</taxon>
        <taxon>Acrobeloides</taxon>
    </lineage>
</organism>
<dbReference type="GO" id="GO:0007218">
    <property type="term" value="P:neuropeptide signaling pathway"/>
    <property type="evidence" value="ECO:0007669"/>
    <property type="project" value="UniProtKB-KW"/>
</dbReference>
<dbReference type="InterPro" id="IPR051041">
    <property type="entry name" value="FMRFamide-related_np"/>
</dbReference>
<evidence type="ECO:0000256" key="2">
    <source>
        <dbReference type="ARBA" id="ARBA00006356"/>
    </source>
</evidence>
<accession>A0A914DN34</accession>
<name>A0A914DN34_9BILA</name>
<sequence length="118" mass="13461">MSARTGILCFIASVLLSFQLSSADPISQSCSQIVANNPEGDEKVLLCQLYESSSLLAQLGALVHDGLERLMLNQGISTDSDSENREKRKHEYLRFGKRKHEYLRFGKRKHEYLRFGRK</sequence>
<evidence type="ECO:0000256" key="1">
    <source>
        <dbReference type="ARBA" id="ARBA00004613"/>
    </source>
</evidence>
<dbReference type="GO" id="GO:0005576">
    <property type="term" value="C:extracellular region"/>
    <property type="evidence" value="ECO:0007669"/>
    <property type="project" value="UniProtKB-SubCell"/>
</dbReference>
<evidence type="ECO:0000256" key="7">
    <source>
        <dbReference type="SAM" id="SignalP"/>
    </source>
</evidence>
<comment type="similarity">
    <text evidence="2">Belongs to the FARP (FMRFamide related peptide) family.</text>
</comment>
<comment type="subcellular location">
    <subcellularLocation>
        <location evidence="1">Secreted</location>
    </subcellularLocation>
</comment>
<feature type="chain" id="PRO_5036872418" evidence="7">
    <location>
        <begin position="24"/>
        <end position="118"/>
    </location>
</feature>
<dbReference type="PANTHER" id="PTHR20986">
    <property type="entry name" value="FMRFAMIDE-RELATED PEPTIDES"/>
    <property type="match status" value="1"/>
</dbReference>
<keyword evidence="7" id="KW-0732">Signal</keyword>
<evidence type="ECO:0000256" key="3">
    <source>
        <dbReference type="ARBA" id="ARBA00022525"/>
    </source>
</evidence>
<evidence type="ECO:0000256" key="4">
    <source>
        <dbReference type="ARBA" id="ARBA00022685"/>
    </source>
</evidence>
<dbReference type="InterPro" id="IPR002544">
    <property type="entry name" value="FMRFamid-related_peptide-like"/>
</dbReference>
<reference evidence="9" key="1">
    <citation type="submission" date="2022-11" db="UniProtKB">
        <authorList>
            <consortium name="WormBaseParasite"/>
        </authorList>
    </citation>
    <scope>IDENTIFICATION</scope>
</reference>
<dbReference type="PANTHER" id="PTHR20986:SF21">
    <property type="entry name" value="FMRFAMIDE-LIKE NEUROPEPTIDES 14"/>
    <property type="match status" value="1"/>
</dbReference>
<protein>
    <submittedName>
        <fullName evidence="9">FMRFamide-like neuropeptides 14</fullName>
    </submittedName>
</protein>
<dbReference type="AlphaFoldDB" id="A0A914DN34"/>
<dbReference type="Proteomes" id="UP000887540">
    <property type="component" value="Unplaced"/>
</dbReference>
<keyword evidence="8" id="KW-1185">Reference proteome</keyword>
<dbReference type="Pfam" id="PF01581">
    <property type="entry name" value="FARP"/>
    <property type="match status" value="3"/>
</dbReference>
<evidence type="ECO:0000313" key="9">
    <source>
        <dbReference type="WBParaSite" id="ACRNAN_scaffold304.g19871.t1"/>
    </source>
</evidence>
<evidence type="ECO:0000313" key="8">
    <source>
        <dbReference type="Proteomes" id="UP000887540"/>
    </source>
</evidence>
<keyword evidence="4" id="KW-0165">Cleavage on pair of basic residues</keyword>
<keyword evidence="5" id="KW-0027">Amidation</keyword>
<keyword evidence="3" id="KW-0964">Secreted</keyword>
<feature type="signal peptide" evidence="7">
    <location>
        <begin position="1"/>
        <end position="23"/>
    </location>
</feature>